<evidence type="ECO:0000256" key="1">
    <source>
        <dbReference type="ARBA" id="ARBA00000085"/>
    </source>
</evidence>
<dbReference type="GeneID" id="95977651"/>
<proteinExistence type="predicted"/>
<keyword evidence="4" id="KW-0808">Transferase</keyword>
<feature type="modified residue" description="4-aspartylphosphate" evidence="6">
    <location>
        <position position="942"/>
    </location>
</feature>
<comment type="caution">
    <text evidence="11">The sequence shown here is derived from an EMBL/GenBank/DDBJ whole genome shotgun (WGS) entry which is preliminary data.</text>
</comment>
<evidence type="ECO:0000313" key="11">
    <source>
        <dbReference type="EMBL" id="KAL1305786.1"/>
    </source>
</evidence>
<keyword evidence="5" id="KW-0418">Kinase</keyword>
<dbReference type="CDD" id="cd00082">
    <property type="entry name" value="HisKA"/>
    <property type="match status" value="1"/>
</dbReference>
<feature type="transmembrane region" description="Helical" evidence="8">
    <location>
        <begin position="366"/>
        <end position="388"/>
    </location>
</feature>
<dbReference type="PRINTS" id="PR00344">
    <property type="entry name" value="BCTRLSENSOR"/>
</dbReference>
<dbReference type="SMART" id="SM00448">
    <property type="entry name" value="REC"/>
    <property type="match status" value="1"/>
</dbReference>
<evidence type="ECO:0000256" key="8">
    <source>
        <dbReference type="SAM" id="Phobius"/>
    </source>
</evidence>
<dbReference type="Gene3D" id="3.40.50.2300">
    <property type="match status" value="1"/>
</dbReference>
<protein>
    <recommendedName>
        <fullName evidence="2">histidine kinase</fullName>
        <ecNumber evidence="2">2.7.13.3</ecNumber>
    </recommendedName>
</protein>
<organism evidence="11 12">
    <name type="scientific">Neodothiora populina</name>
    <dbReference type="NCBI Taxonomy" id="2781224"/>
    <lineage>
        <taxon>Eukaryota</taxon>
        <taxon>Fungi</taxon>
        <taxon>Dikarya</taxon>
        <taxon>Ascomycota</taxon>
        <taxon>Pezizomycotina</taxon>
        <taxon>Dothideomycetes</taxon>
        <taxon>Dothideomycetidae</taxon>
        <taxon>Dothideales</taxon>
        <taxon>Dothioraceae</taxon>
        <taxon>Neodothiora</taxon>
    </lineage>
</organism>
<dbReference type="EC" id="2.7.13.3" evidence="2"/>
<dbReference type="SMART" id="SM00387">
    <property type="entry name" value="HATPase_c"/>
    <property type="match status" value="1"/>
</dbReference>
<dbReference type="PROSITE" id="PS50109">
    <property type="entry name" value="HIS_KIN"/>
    <property type="match status" value="1"/>
</dbReference>
<evidence type="ECO:0000256" key="7">
    <source>
        <dbReference type="SAM" id="MobiDB-lite"/>
    </source>
</evidence>
<dbReference type="PANTHER" id="PTHR43047">
    <property type="entry name" value="TWO-COMPONENT HISTIDINE PROTEIN KINASE"/>
    <property type="match status" value="1"/>
</dbReference>
<dbReference type="CDD" id="cd17546">
    <property type="entry name" value="REC_hyHK_CKI1_RcsC-like"/>
    <property type="match status" value="1"/>
</dbReference>
<feature type="domain" description="Response regulatory" evidence="10">
    <location>
        <begin position="891"/>
        <end position="1013"/>
    </location>
</feature>
<dbReference type="InterPro" id="IPR003594">
    <property type="entry name" value="HATPase_dom"/>
</dbReference>
<keyword evidence="8" id="KW-1133">Transmembrane helix</keyword>
<dbReference type="InterPro" id="IPR001789">
    <property type="entry name" value="Sig_transdc_resp-reg_receiver"/>
</dbReference>
<evidence type="ECO:0000313" key="12">
    <source>
        <dbReference type="Proteomes" id="UP001562354"/>
    </source>
</evidence>
<dbReference type="SUPFAM" id="SSF47384">
    <property type="entry name" value="Homodimeric domain of signal transducing histidine kinase"/>
    <property type="match status" value="1"/>
</dbReference>
<evidence type="ECO:0000256" key="6">
    <source>
        <dbReference type="PROSITE-ProRule" id="PRU00169"/>
    </source>
</evidence>
<feature type="transmembrane region" description="Helical" evidence="8">
    <location>
        <begin position="400"/>
        <end position="424"/>
    </location>
</feature>
<dbReference type="Pfam" id="PF03707">
    <property type="entry name" value="MHYT"/>
    <property type="match status" value="2"/>
</dbReference>
<keyword evidence="8" id="KW-0812">Transmembrane</keyword>
<dbReference type="Gene3D" id="3.30.565.10">
    <property type="entry name" value="Histidine kinase-like ATPase, C-terminal domain"/>
    <property type="match status" value="1"/>
</dbReference>
<dbReference type="PANTHER" id="PTHR43047:SF66">
    <property type="entry name" value="HISKA"/>
    <property type="match status" value="1"/>
</dbReference>
<reference evidence="11 12" key="1">
    <citation type="submission" date="2024-07" db="EMBL/GenBank/DDBJ databases">
        <title>Draft sequence of the Neodothiora populina.</title>
        <authorList>
            <person name="Drown D.D."/>
            <person name="Schuette U.S."/>
            <person name="Buechlein A.B."/>
            <person name="Rusch D.R."/>
            <person name="Winton L.W."/>
            <person name="Adams G.A."/>
        </authorList>
    </citation>
    <scope>NUCLEOTIDE SEQUENCE [LARGE SCALE GENOMIC DNA]</scope>
    <source>
        <strain evidence="11 12">CPC 39397</strain>
    </source>
</reference>
<evidence type="ECO:0000259" key="10">
    <source>
        <dbReference type="PROSITE" id="PS50110"/>
    </source>
</evidence>
<name>A0ABR3PI16_9PEZI</name>
<gene>
    <name evidence="11" type="ORF">AAFC00_003951</name>
</gene>
<dbReference type="SMART" id="SM00388">
    <property type="entry name" value="HisKA"/>
    <property type="match status" value="1"/>
</dbReference>
<dbReference type="InterPro" id="IPR036097">
    <property type="entry name" value="HisK_dim/P_sf"/>
</dbReference>
<feature type="transmembrane region" description="Helical" evidence="8">
    <location>
        <begin position="439"/>
        <end position="458"/>
    </location>
</feature>
<evidence type="ECO:0000256" key="3">
    <source>
        <dbReference type="ARBA" id="ARBA00022553"/>
    </source>
</evidence>
<feature type="compositionally biased region" description="Basic residues" evidence="7">
    <location>
        <begin position="125"/>
        <end position="141"/>
    </location>
</feature>
<dbReference type="Gene3D" id="1.10.287.130">
    <property type="match status" value="1"/>
</dbReference>
<dbReference type="InterPro" id="IPR004358">
    <property type="entry name" value="Sig_transdc_His_kin-like_C"/>
</dbReference>
<dbReference type="InterPro" id="IPR003661">
    <property type="entry name" value="HisK_dim/P_dom"/>
</dbReference>
<keyword evidence="3 6" id="KW-0597">Phosphoprotein</keyword>
<sequence>MTSSHGVGQAEYRLLEPQWDPALIAVSIGICFLGSFTATQVFCQARMAVHFRAVACWTAMGAILFGFTGIWCLHEVAMLACKFDLEIGIDAPLTALSAVLAIMFTWISLSSDILWDRFQKHRRRQARRSREARKQKKKQMHPYHDDVEDTPSSEPLLESSEDEADGVAANDGHGEAEEGYFDEHVSHAARYQSGDDLVLTPLQPGSAAASPGTNALKPPSHGFNYNDAGSGDATSRSGMSSASKAWLHPSRPHMQDFDARSPMRSVSEAEVTETGTRTSSDWSSLRRDSSVGGSSSGYLGGLNSAIGMVYRRGETTGWAVITLAKAFWAGCTTVNIFKGFVWSLAIDTMHYVGIAALRIPNGYYTLNPLLVLSSALISWIVCLVGSILMANMETHLGQQLLFSVVATIGVNGMHHVGMIAATFWSKQATTEQRGYPPALANSVIGVAGVTCVIANLLLTYSATASRNKLAEIVWTRKELWKAIAQKENAEAAALARSEFVASASHEIRTPLHHLQGYSDLLSQQELTEEGRALLCSIQRATKTLSMITTNVLDWSKLERNAEAAYRPVALDIREVCESIIALLPNIDDEATVEVFLVVSPDVPQTVFMDESYIHRIFMNLLSNALKFTSSGYIMLTVRVAGDKLVAEVRDTGVGIDPEFLPRLFEPFEQGEVRGKQRGSGLGLAIIRELVQKMSGTIEVQSDFRDEMDDSSPSGSVFTLTLPLQTTSLYMESTKRPGTRRVGLLVHDDVSVYTQGLQLSWRLFGYETYIAQGLAGLPDVELDYIWADAEFLRKHTPQYNLLMQRTSTLVLVPSNSQDTLQELQGVQRAAHCIVLQKPLIWHLFEKRIKHKQQSPVDKVMTKTLRFAPEVEVMPTLIPDDDRSRKLETPRLTVLVVEDNPINQKLAKKMLAALNYDVLVADDGQAGIDELIKHDATIDVIIMDESMPRKSGTQATKEIRELELSGVLTRRRPIIAVTAVVNPKAQQQFREAGADDFLAKPLSLSKLKDTLANRLHHT</sequence>
<feature type="region of interest" description="Disordered" evidence="7">
    <location>
        <begin position="197"/>
        <end position="294"/>
    </location>
</feature>
<dbReference type="Pfam" id="PF02518">
    <property type="entry name" value="HATPase_c"/>
    <property type="match status" value="1"/>
</dbReference>
<evidence type="ECO:0000256" key="4">
    <source>
        <dbReference type="ARBA" id="ARBA00022679"/>
    </source>
</evidence>
<dbReference type="Pfam" id="PF00512">
    <property type="entry name" value="HisKA"/>
    <property type="match status" value="1"/>
</dbReference>
<evidence type="ECO:0000256" key="2">
    <source>
        <dbReference type="ARBA" id="ARBA00012438"/>
    </source>
</evidence>
<feature type="transmembrane region" description="Helical" evidence="8">
    <location>
        <begin position="93"/>
        <end position="115"/>
    </location>
</feature>
<comment type="catalytic activity">
    <reaction evidence="1">
        <text>ATP + protein L-histidine = ADP + protein N-phospho-L-histidine.</text>
        <dbReference type="EC" id="2.7.13.3"/>
    </reaction>
</comment>
<dbReference type="Pfam" id="PF00072">
    <property type="entry name" value="Response_reg"/>
    <property type="match status" value="1"/>
</dbReference>
<feature type="domain" description="Histidine kinase" evidence="9">
    <location>
        <begin position="502"/>
        <end position="725"/>
    </location>
</feature>
<feature type="transmembrane region" description="Helical" evidence="8">
    <location>
        <begin position="54"/>
        <end position="73"/>
    </location>
</feature>
<dbReference type="InterPro" id="IPR011006">
    <property type="entry name" value="CheY-like_superfamily"/>
</dbReference>
<dbReference type="PROSITE" id="PS50110">
    <property type="entry name" value="RESPONSE_REGULATORY"/>
    <property type="match status" value="1"/>
</dbReference>
<keyword evidence="8" id="KW-0472">Membrane</keyword>
<dbReference type="InterPro" id="IPR005330">
    <property type="entry name" value="MHYT_dom"/>
</dbReference>
<dbReference type="InterPro" id="IPR005467">
    <property type="entry name" value="His_kinase_dom"/>
</dbReference>
<evidence type="ECO:0000256" key="5">
    <source>
        <dbReference type="ARBA" id="ARBA00022777"/>
    </source>
</evidence>
<feature type="region of interest" description="Disordered" evidence="7">
    <location>
        <begin position="125"/>
        <end position="174"/>
    </location>
</feature>
<keyword evidence="12" id="KW-1185">Reference proteome</keyword>
<feature type="transmembrane region" description="Helical" evidence="8">
    <location>
        <begin position="22"/>
        <end position="42"/>
    </location>
</feature>
<dbReference type="InterPro" id="IPR036890">
    <property type="entry name" value="HATPase_C_sf"/>
</dbReference>
<evidence type="ECO:0000259" key="9">
    <source>
        <dbReference type="PROSITE" id="PS50109"/>
    </source>
</evidence>
<dbReference type="RefSeq" id="XP_069202059.1">
    <property type="nucleotide sequence ID" value="XM_069343505.1"/>
</dbReference>
<dbReference type="SUPFAM" id="SSF55874">
    <property type="entry name" value="ATPase domain of HSP90 chaperone/DNA topoisomerase II/histidine kinase"/>
    <property type="match status" value="1"/>
</dbReference>
<dbReference type="SUPFAM" id="SSF52172">
    <property type="entry name" value="CheY-like"/>
    <property type="match status" value="1"/>
</dbReference>
<dbReference type="Proteomes" id="UP001562354">
    <property type="component" value="Unassembled WGS sequence"/>
</dbReference>
<accession>A0ABR3PI16</accession>
<dbReference type="EMBL" id="JBFMKM010000005">
    <property type="protein sequence ID" value="KAL1305786.1"/>
    <property type="molecule type" value="Genomic_DNA"/>
</dbReference>
<feature type="compositionally biased region" description="Polar residues" evidence="7">
    <location>
        <begin position="232"/>
        <end position="243"/>
    </location>
</feature>